<feature type="compositionally biased region" description="Low complexity" evidence="16">
    <location>
        <begin position="178"/>
        <end position="192"/>
    </location>
</feature>
<dbReference type="GO" id="GO:0003723">
    <property type="term" value="F:RNA binding"/>
    <property type="evidence" value="ECO:0007669"/>
    <property type="project" value="UniProtKB-KW"/>
</dbReference>
<feature type="compositionally biased region" description="Low complexity" evidence="16">
    <location>
        <begin position="1006"/>
        <end position="1020"/>
    </location>
</feature>
<feature type="compositionally biased region" description="Basic residues" evidence="16">
    <location>
        <begin position="1198"/>
        <end position="1207"/>
    </location>
</feature>
<evidence type="ECO:0000256" key="12">
    <source>
        <dbReference type="ARBA" id="ARBA00022884"/>
    </source>
</evidence>
<feature type="compositionally biased region" description="Basic and acidic residues" evidence="16">
    <location>
        <begin position="902"/>
        <end position="915"/>
    </location>
</feature>
<dbReference type="AlphaFoldDB" id="A0A7Y9RXW2"/>
<feature type="compositionally biased region" description="Low complexity" evidence="16">
    <location>
        <begin position="38"/>
        <end position="49"/>
    </location>
</feature>
<dbReference type="InterPro" id="IPR012340">
    <property type="entry name" value="NA-bd_OB-fold"/>
</dbReference>
<evidence type="ECO:0000256" key="1">
    <source>
        <dbReference type="ARBA" id="ARBA00001946"/>
    </source>
</evidence>
<comment type="catalytic activity">
    <reaction evidence="13">
        <text>Endonucleolytic cleavage of single-stranded RNA in A- and U-rich regions.</text>
        <dbReference type="EC" id="3.1.26.12"/>
    </reaction>
</comment>
<dbReference type="CDD" id="cd04453">
    <property type="entry name" value="S1_RNase_E"/>
    <property type="match status" value="1"/>
</dbReference>
<dbReference type="SMART" id="SM00316">
    <property type="entry name" value="S1"/>
    <property type="match status" value="1"/>
</dbReference>
<keyword evidence="7" id="KW-0819">tRNA processing</keyword>
<feature type="compositionally biased region" description="Basic residues" evidence="16">
    <location>
        <begin position="361"/>
        <end position="374"/>
    </location>
</feature>
<comment type="subcellular location">
    <subcellularLocation>
        <location evidence="3">Cytoplasm</location>
    </subcellularLocation>
</comment>
<gene>
    <name evidence="18" type="ORF">BJ980_001193</name>
</gene>
<feature type="compositionally biased region" description="Basic residues" evidence="16">
    <location>
        <begin position="105"/>
        <end position="115"/>
    </location>
</feature>
<feature type="compositionally biased region" description="Basic residues" evidence="16">
    <location>
        <begin position="220"/>
        <end position="229"/>
    </location>
</feature>
<feature type="compositionally biased region" description="Low complexity" evidence="16">
    <location>
        <begin position="230"/>
        <end position="239"/>
    </location>
</feature>
<evidence type="ECO:0000313" key="18">
    <source>
        <dbReference type="EMBL" id="NYG58270.1"/>
    </source>
</evidence>
<feature type="domain" description="S1 motif" evidence="17">
    <location>
        <begin position="526"/>
        <end position="610"/>
    </location>
</feature>
<feature type="compositionally biased region" description="Basic and acidic residues" evidence="16">
    <location>
        <begin position="984"/>
        <end position="994"/>
    </location>
</feature>
<feature type="compositionally biased region" description="Polar residues" evidence="16">
    <location>
        <begin position="7"/>
        <end position="20"/>
    </location>
</feature>
<keyword evidence="8" id="KW-0479">Metal-binding</keyword>
<evidence type="ECO:0000256" key="14">
    <source>
        <dbReference type="ARBA" id="ARBA00066879"/>
    </source>
</evidence>
<dbReference type="InterPro" id="IPR019307">
    <property type="entry name" value="RNA-bd_AU-1/RNase_E/G"/>
</dbReference>
<feature type="region of interest" description="Disordered" evidence="16">
    <location>
        <begin position="1"/>
        <end position="445"/>
    </location>
</feature>
<evidence type="ECO:0000256" key="8">
    <source>
        <dbReference type="ARBA" id="ARBA00022723"/>
    </source>
</evidence>
<evidence type="ECO:0000256" key="6">
    <source>
        <dbReference type="ARBA" id="ARBA00022664"/>
    </source>
</evidence>
<feature type="compositionally biased region" description="Acidic residues" evidence="16">
    <location>
        <begin position="387"/>
        <end position="402"/>
    </location>
</feature>
<feature type="compositionally biased region" description="Acidic residues" evidence="16">
    <location>
        <begin position="283"/>
        <end position="307"/>
    </location>
</feature>
<proteinExistence type="inferred from homology"/>
<dbReference type="GO" id="GO:0008033">
    <property type="term" value="P:tRNA processing"/>
    <property type="evidence" value="ECO:0007669"/>
    <property type="project" value="UniProtKB-KW"/>
</dbReference>
<comment type="similarity">
    <text evidence="4">Belongs to the RNase E/G family.</text>
</comment>
<evidence type="ECO:0000256" key="16">
    <source>
        <dbReference type="SAM" id="MobiDB-lite"/>
    </source>
</evidence>
<evidence type="ECO:0000313" key="19">
    <source>
        <dbReference type="Proteomes" id="UP000540656"/>
    </source>
</evidence>
<evidence type="ECO:0000256" key="5">
    <source>
        <dbReference type="ARBA" id="ARBA00022490"/>
    </source>
</evidence>
<dbReference type="EMBL" id="JACCAA010000001">
    <property type="protein sequence ID" value="NYG58270.1"/>
    <property type="molecule type" value="Genomic_DNA"/>
</dbReference>
<dbReference type="PROSITE" id="PS50126">
    <property type="entry name" value="S1"/>
    <property type="match status" value="1"/>
</dbReference>
<dbReference type="FunFam" id="2.40.50.140:FF:000066">
    <property type="entry name" value="Ribonuclease E"/>
    <property type="match status" value="1"/>
</dbReference>
<dbReference type="GO" id="GO:0008995">
    <property type="term" value="F:ribonuclease E activity"/>
    <property type="evidence" value="ECO:0007669"/>
    <property type="project" value="UniProtKB-EC"/>
</dbReference>
<name>A0A7Y9RXW2_9ACTN</name>
<feature type="compositionally biased region" description="Low complexity" evidence="16">
    <location>
        <begin position="116"/>
        <end position="125"/>
    </location>
</feature>
<evidence type="ECO:0000256" key="7">
    <source>
        <dbReference type="ARBA" id="ARBA00022694"/>
    </source>
</evidence>
<dbReference type="PANTHER" id="PTHR30001:SF0">
    <property type="entry name" value="RIBONUCLEASE G"/>
    <property type="match status" value="1"/>
</dbReference>
<evidence type="ECO:0000259" key="17">
    <source>
        <dbReference type="PROSITE" id="PS50126"/>
    </source>
</evidence>
<sequence>MLDDEQTSNTPQDSESQDLNISGPAASATDGPGTESSAAAEQDAPPAKKAAARKTAAKKAPAKKAAAKRTTAKKATAKAADDAETSLEAPTSEAPGSDAAPAKKAPAKRTRKAPAKKTAPAADDAQSALPIEDGEAAAESSVADEPSADSASGAPAVLFQAPDKAAPVRRTRKKAAPALADQSSADQPSSDQTGAGDTGAVQASADQTSDAETGAETPAPRKRATRKKAAPAAATSAAAETPTEGSQDAPAGEVAADEVNAEAAPKTTTRKRKSNAKKKPDANDADDQAVESDQADGDAPDAADSEGDQAQNDRGQGKRTQGGKKKSGKAESATEDDSEEDDEADDADSENDSDSDEQGGPRRRRRRGGRRRRKGGDSGSSDNKSDDSDDDDEESGDEDGDGSSEGSGSRRRRRRRRAGDNGGSHDDDPENTVTRVRQSRTGEDQITAVAGSTRLEAKKQRRREGREAGRRRAPIVSEAEFLARRESVERVMVIRQKEDLTQIAVLEDKVLVEHYVARESQTSLIGNVYVGRVQNVLPSMEAAFVDIGKGRNAVIYAGEINWAALGHKDGQPRKIESVLSSGQSILVQVTKDPIGHKGARLTGQVSLAGRFLVYVPDGTTSGISRKLPDTERARLKSLLKEIVPDTAGVIVRTAAEGASEDELTQDVERLKARWEDIEAKASGGGSPKLLYGEPDLTLKVVRDLFTEDFSRLVIEGTDAWDTVQGYVSHVAPDLEERLERYESENGRDSFAAYRIDEQIAKGVDRKVWLPSGGSLIIDRTEAMTVVDVNTGKFTGSGGNLEETVTKNNLEAAEEIVRQLRLRDIGGIIVVDFIDMVLESNRDLVLRRLVECLGRDRTRHQVAEVTSLGLVQMTRKRIGTGLLEAFSEDCPHCQGRGLVVHDMPIEPKDNGDDRGGRAGRRGRGRKGEDNGGNQNDNSRSGPPSPKDVAAAAKTENADKSEQSGKSEQSAKSEQSGKSGQSGKAAAEDAASHDATDAGSQESTDQAGSSSETGESGRSGSGRNRGRGRGRGRGNQSNESGAGGGDQDDKQSRGDQGDKQSRGDQDSDAQPSDARVADDTAKSAETQAPSEASAPKGAEAPGDVQPPAQPTTKVVTRTRRRASRPAGVTTAAPVDAITVVAPAAAPASEAPVAPVEAPKVVTRTRTRGGASRPAGAESAEAPAPQEQDAPETPEVDVHVPIKKKGSRKH</sequence>
<evidence type="ECO:0000256" key="4">
    <source>
        <dbReference type="ARBA" id="ARBA00005522"/>
    </source>
</evidence>
<evidence type="ECO:0000256" key="3">
    <source>
        <dbReference type="ARBA" id="ARBA00004496"/>
    </source>
</evidence>
<feature type="compositionally biased region" description="Low complexity" evidence="16">
    <location>
        <begin position="1142"/>
        <end position="1185"/>
    </location>
</feature>
<feature type="region of interest" description="Disordered" evidence="16">
    <location>
        <begin position="1142"/>
        <end position="1207"/>
    </location>
</feature>
<dbReference type="PANTHER" id="PTHR30001">
    <property type="entry name" value="RIBONUCLEASE"/>
    <property type="match status" value="1"/>
</dbReference>
<dbReference type="InterPro" id="IPR003029">
    <property type="entry name" value="S1_domain"/>
</dbReference>
<dbReference type="Gene3D" id="2.40.50.140">
    <property type="entry name" value="Nucleic acid-binding proteins"/>
    <property type="match status" value="1"/>
</dbReference>
<keyword evidence="5" id="KW-0963">Cytoplasm</keyword>
<evidence type="ECO:0000256" key="11">
    <source>
        <dbReference type="ARBA" id="ARBA00022842"/>
    </source>
</evidence>
<dbReference type="GO" id="GO:0046872">
    <property type="term" value="F:metal ion binding"/>
    <property type="evidence" value="ECO:0007669"/>
    <property type="project" value="UniProtKB-KW"/>
</dbReference>
<keyword evidence="6" id="KW-0507">mRNA processing</keyword>
<evidence type="ECO:0000256" key="2">
    <source>
        <dbReference type="ARBA" id="ARBA00001947"/>
    </source>
</evidence>
<keyword evidence="9 18" id="KW-0378">Hydrolase</keyword>
<feature type="compositionally biased region" description="Low complexity" evidence="16">
    <location>
        <begin position="970"/>
        <end position="983"/>
    </location>
</feature>
<comment type="cofactor">
    <cofactor evidence="2">
        <name>Zn(2+)</name>
        <dbReference type="ChEBI" id="CHEBI:29105"/>
    </cofactor>
</comment>
<comment type="caution">
    <text evidence="18">The sequence shown here is derived from an EMBL/GenBank/DDBJ whole genome shotgun (WGS) entry which is preliminary data.</text>
</comment>
<evidence type="ECO:0000256" key="10">
    <source>
        <dbReference type="ARBA" id="ARBA00022833"/>
    </source>
</evidence>
<feature type="compositionally biased region" description="Basic and acidic residues" evidence="16">
    <location>
        <begin position="954"/>
        <end position="969"/>
    </location>
</feature>
<feature type="compositionally biased region" description="Basic and acidic residues" evidence="16">
    <location>
        <begin position="1045"/>
        <end position="1063"/>
    </location>
</feature>
<evidence type="ECO:0000256" key="15">
    <source>
        <dbReference type="ARBA" id="ARBA00072999"/>
    </source>
</evidence>
<dbReference type="NCBIfam" id="TIGR00757">
    <property type="entry name" value="RNaseEG"/>
    <property type="match status" value="1"/>
</dbReference>
<accession>A0A7Y9RXW2</accession>
<dbReference type="SUPFAM" id="SSF50249">
    <property type="entry name" value="Nucleic acid-binding proteins"/>
    <property type="match status" value="1"/>
</dbReference>
<dbReference type="InterPro" id="IPR004659">
    <property type="entry name" value="RNase_E/G"/>
</dbReference>
<comment type="cofactor">
    <cofactor evidence="1">
        <name>Mg(2+)</name>
        <dbReference type="ChEBI" id="CHEBI:18420"/>
    </cofactor>
</comment>
<keyword evidence="12" id="KW-0694">RNA-binding</keyword>
<keyword evidence="19" id="KW-1185">Reference proteome</keyword>
<feature type="region of interest" description="Disordered" evidence="16">
    <location>
        <begin position="900"/>
        <end position="1130"/>
    </location>
</feature>
<evidence type="ECO:0000256" key="13">
    <source>
        <dbReference type="ARBA" id="ARBA00050524"/>
    </source>
</evidence>
<dbReference type="GO" id="GO:0005737">
    <property type="term" value="C:cytoplasm"/>
    <property type="evidence" value="ECO:0007669"/>
    <property type="project" value="UniProtKB-SubCell"/>
</dbReference>
<dbReference type="RefSeq" id="WP_218855424.1">
    <property type="nucleotide sequence ID" value="NZ_JACCAA010000001.1"/>
</dbReference>
<organism evidence="18 19">
    <name type="scientific">Nocardioides daedukensis</name>
    <dbReference type="NCBI Taxonomy" id="634462"/>
    <lineage>
        <taxon>Bacteria</taxon>
        <taxon>Bacillati</taxon>
        <taxon>Actinomycetota</taxon>
        <taxon>Actinomycetes</taxon>
        <taxon>Propionibacteriales</taxon>
        <taxon>Nocardioidaceae</taxon>
        <taxon>Nocardioides</taxon>
    </lineage>
</organism>
<dbReference type="EC" id="3.1.26.12" evidence="14"/>
<dbReference type="Pfam" id="PF10150">
    <property type="entry name" value="RNase_E_G"/>
    <property type="match status" value="1"/>
</dbReference>
<keyword evidence="11" id="KW-0460">Magnesium</keyword>
<dbReference type="GO" id="GO:0006397">
    <property type="term" value="P:mRNA processing"/>
    <property type="evidence" value="ECO:0007669"/>
    <property type="project" value="UniProtKB-KW"/>
</dbReference>
<dbReference type="Proteomes" id="UP000540656">
    <property type="component" value="Unassembled WGS sequence"/>
</dbReference>
<feature type="compositionally biased region" description="Acidic residues" evidence="16">
    <location>
        <begin position="333"/>
        <end position="357"/>
    </location>
</feature>
<evidence type="ECO:0000256" key="9">
    <source>
        <dbReference type="ARBA" id="ARBA00022801"/>
    </source>
</evidence>
<feature type="compositionally biased region" description="Basic residues" evidence="16">
    <location>
        <begin position="268"/>
        <end position="277"/>
    </location>
</feature>
<dbReference type="GO" id="GO:0006364">
    <property type="term" value="P:rRNA processing"/>
    <property type="evidence" value="ECO:0007669"/>
    <property type="project" value="TreeGrafter"/>
</dbReference>
<reference evidence="18 19" key="1">
    <citation type="submission" date="2020-07" db="EMBL/GenBank/DDBJ databases">
        <title>Sequencing the genomes of 1000 actinobacteria strains.</title>
        <authorList>
            <person name="Klenk H.-P."/>
        </authorList>
    </citation>
    <scope>NUCLEOTIDE SEQUENCE [LARGE SCALE GENOMIC DNA]</scope>
    <source>
        <strain evidence="18 19">DSM 23819</strain>
    </source>
</reference>
<keyword evidence="10" id="KW-0862">Zinc</keyword>
<protein>
    <recommendedName>
        <fullName evidence="15">Ribonuclease E</fullName>
        <ecNumber evidence="14">3.1.26.12</ecNumber>
    </recommendedName>
</protein>
<feature type="compositionally biased region" description="Basic residues" evidence="16">
    <location>
        <begin position="50"/>
        <end position="76"/>
    </location>
</feature>